<keyword evidence="4" id="KW-0572">Peptidoglycan-anchor</keyword>
<dbReference type="NCBIfam" id="NF041527">
    <property type="entry name" value="SCO1860_LAETG"/>
    <property type="match status" value="1"/>
</dbReference>
<evidence type="ECO:0000256" key="6">
    <source>
        <dbReference type="SAM" id="Phobius"/>
    </source>
</evidence>
<dbReference type="InterPro" id="IPR019931">
    <property type="entry name" value="LPXTG_anchor"/>
</dbReference>
<comment type="caution">
    <text evidence="9">The sequence shown here is derived from an EMBL/GenBank/DDBJ whole genome shotgun (WGS) entry which is preliminary data.</text>
</comment>
<keyword evidence="6" id="KW-0472">Membrane</keyword>
<dbReference type="AlphaFoldDB" id="A0A370B2L1"/>
<keyword evidence="10" id="KW-1185">Reference proteome</keyword>
<sequence>MPARRYAAVVAAAALTAGPVLLAAPAQATGGKGEGRASAVVLGVGLDVSLLNKTVNLPLNVSLNEVKAPASAERTALSARLDGVDGGKPFTLLRADVATSKATADADRAEGYSNLAHAKVHVPGLPLLSLIEIQEVTSKAVCEAGKRPVADSNVLGPVTVLGKKVTLSAGGTTLVRVPGVGEVTLDLSKTHTTSRTAAASALELKVSVNPLKLNVAEVEGTVTLAGATCESPDAPAPEKPKPEKPEPEPSKPEEQKPEEQKPEESRTPEAGKPADDGPKSDVKPQTAAEPVAANLAETGGSSTTPYLAGGAAALLAVGGGALLVVRKARAGR</sequence>
<dbReference type="PROSITE" id="PS50847">
    <property type="entry name" value="GRAM_POS_ANCHORING"/>
    <property type="match status" value="1"/>
</dbReference>
<dbReference type="EMBL" id="QQNA01000180">
    <property type="protein sequence ID" value="RDG36058.1"/>
    <property type="molecule type" value="Genomic_DNA"/>
</dbReference>
<protein>
    <submittedName>
        <fullName evidence="9">LPXTG cell wall anchor domain-containing protein</fullName>
    </submittedName>
</protein>
<dbReference type="NCBIfam" id="NF041528">
    <property type="entry name" value="strep_LAETG"/>
    <property type="match status" value="1"/>
</dbReference>
<dbReference type="Proteomes" id="UP000253741">
    <property type="component" value="Unassembled WGS sequence"/>
</dbReference>
<feature type="compositionally biased region" description="Basic and acidic residues" evidence="5">
    <location>
        <begin position="236"/>
        <end position="282"/>
    </location>
</feature>
<keyword evidence="6" id="KW-1133">Transmembrane helix</keyword>
<organism evidence="9 10">
    <name type="scientific">Streptomyces corynorhini</name>
    <dbReference type="NCBI Taxonomy" id="2282652"/>
    <lineage>
        <taxon>Bacteria</taxon>
        <taxon>Bacillati</taxon>
        <taxon>Actinomycetota</taxon>
        <taxon>Actinomycetes</taxon>
        <taxon>Kitasatosporales</taxon>
        <taxon>Streptomycetaceae</taxon>
        <taxon>Streptomyces</taxon>
    </lineage>
</organism>
<evidence type="ECO:0000313" key="9">
    <source>
        <dbReference type="EMBL" id="RDG36058.1"/>
    </source>
</evidence>
<proteinExistence type="predicted"/>
<accession>A0A370B2L1</accession>
<evidence type="ECO:0000256" key="5">
    <source>
        <dbReference type="SAM" id="MobiDB-lite"/>
    </source>
</evidence>
<evidence type="ECO:0000256" key="2">
    <source>
        <dbReference type="ARBA" id="ARBA00022525"/>
    </source>
</evidence>
<evidence type="ECO:0000256" key="7">
    <source>
        <dbReference type="SAM" id="SignalP"/>
    </source>
</evidence>
<feature type="signal peptide" evidence="7">
    <location>
        <begin position="1"/>
        <end position="22"/>
    </location>
</feature>
<keyword evidence="1" id="KW-0134">Cell wall</keyword>
<feature type="region of interest" description="Disordered" evidence="5">
    <location>
        <begin position="225"/>
        <end position="306"/>
    </location>
</feature>
<feature type="chain" id="PRO_5038335900" evidence="7">
    <location>
        <begin position="23"/>
        <end position="332"/>
    </location>
</feature>
<evidence type="ECO:0000256" key="4">
    <source>
        <dbReference type="ARBA" id="ARBA00023088"/>
    </source>
</evidence>
<evidence type="ECO:0000313" key="10">
    <source>
        <dbReference type="Proteomes" id="UP000253741"/>
    </source>
</evidence>
<keyword evidence="3 7" id="KW-0732">Signal</keyword>
<name>A0A370B2L1_9ACTN</name>
<evidence type="ECO:0000256" key="3">
    <source>
        <dbReference type="ARBA" id="ARBA00022729"/>
    </source>
</evidence>
<evidence type="ECO:0000259" key="8">
    <source>
        <dbReference type="PROSITE" id="PS50847"/>
    </source>
</evidence>
<evidence type="ECO:0000256" key="1">
    <source>
        <dbReference type="ARBA" id="ARBA00022512"/>
    </source>
</evidence>
<reference evidence="9 10" key="1">
    <citation type="submission" date="2018-07" db="EMBL/GenBank/DDBJ databases">
        <title>Streptomyces species from bats.</title>
        <authorList>
            <person name="Dunlap C."/>
        </authorList>
    </citation>
    <scope>NUCLEOTIDE SEQUENCE [LARGE SCALE GENOMIC DNA]</scope>
    <source>
        <strain evidence="9 10">AC230</strain>
    </source>
</reference>
<keyword evidence="6" id="KW-0812">Transmembrane</keyword>
<dbReference type="InterPro" id="IPR048202">
    <property type="entry name" value="SCO1860-like"/>
</dbReference>
<feature type="transmembrane region" description="Helical" evidence="6">
    <location>
        <begin position="306"/>
        <end position="325"/>
    </location>
</feature>
<dbReference type="NCBIfam" id="TIGR01167">
    <property type="entry name" value="LPXTG_anchor"/>
    <property type="match status" value="1"/>
</dbReference>
<feature type="domain" description="Gram-positive cocci surface proteins LPxTG" evidence="8">
    <location>
        <begin position="295"/>
        <end position="332"/>
    </location>
</feature>
<gene>
    <name evidence="9" type="ORF">DVH02_22040</name>
</gene>
<dbReference type="NCBIfam" id="NF040603">
    <property type="entry name" value="choice_anch_P"/>
    <property type="match status" value="1"/>
</dbReference>
<keyword evidence="2" id="KW-0964">Secreted</keyword>